<proteinExistence type="predicted"/>
<keyword evidence="3" id="KW-1185">Reference proteome</keyword>
<dbReference type="KEGG" id="cavi:CAV_1535"/>
<dbReference type="EMBL" id="CP022347">
    <property type="protein sequence ID" value="ASQ31143.1"/>
    <property type="molecule type" value="Genomic_DNA"/>
</dbReference>
<accession>A0A222MYS3</accession>
<dbReference type="AlphaFoldDB" id="A0A222MYS3"/>
<dbReference type="RefSeq" id="WP_094325953.1">
    <property type="nucleotide sequence ID" value="NZ_CP022347.1"/>
</dbReference>
<sequence>MKKFLSVALFVALSSSFALAVDSAKKIGANAAAGALSGKSSKEIAKDAEKQAKDAAKQKAAEGLNKLLN</sequence>
<feature type="chain" id="PRO_5012917217" evidence="1">
    <location>
        <begin position="21"/>
        <end position="69"/>
    </location>
</feature>
<evidence type="ECO:0000313" key="3">
    <source>
        <dbReference type="Proteomes" id="UP000201169"/>
    </source>
</evidence>
<feature type="signal peptide" evidence="1">
    <location>
        <begin position="1"/>
        <end position="20"/>
    </location>
</feature>
<name>A0A222MYS3_9BACT</name>
<keyword evidence="1" id="KW-0732">Signal</keyword>
<reference evidence="2 3" key="1">
    <citation type="submission" date="2017-07" db="EMBL/GenBank/DDBJ databases">
        <title>Analysis of two Campylobacter avium genomes and identification of a novel hippuricase gene.</title>
        <authorList>
            <person name="Miller W.G."/>
            <person name="Chapman M.H."/>
            <person name="Yee E."/>
            <person name="Revez J."/>
            <person name="Bono J.L."/>
            <person name="Rossi M."/>
        </authorList>
    </citation>
    <scope>NUCLEOTIDE SEQUENCE [LARGE SCALE GENOMIC DNA]</scope>
    <source>
        <strain evidence="2 3">LMG 24591</strain>
    </source>
</reference>
<protein>
    <submittedName>
        <fullName evidence="2">Uncharacterized protein</fullName>
    </submittedName>
</protein>
<dbReference type="Proteomes" id="UP000201169">
    <property type="component" value="Chromosome"/>
</dbReference>
<gene>
    <name evidence="2" type="ORF">CAV_1535</name>
</gene>
<organism evidence="2 3">
    <name type="scientific">Campylobacter avium LMG 24591</name>
    <dbReference type="NCBI Taxonomy" id="522484"/>
    <lineage>
        <taxon>Bacteria</taxon>
        <taxon>Pseudomonadati</taxon>
        <taxon>Campylobacterota</taxon>
        <taxon>Epsilonproteobacteria</taxon>
        <taxon>Campylobacterales</taxon>
        <taxon>Campylobacteraceae</taxon>
        <taxon>Campylobacter</taxon>
    </lineage>
</organism>
<evidence type="ECO:0000313" key="2">
    <source>
        <dbReference type="EMBL" id="ASQ31143.1"/>
    </source>
</evidence>
<evidence type="ECO:0000256" key="1">
    <source>
        <dbReference type="SAM" id="SignalP"/>
    </source>
</evidence>